<dbReference type="InterPro" id="IPR036909">
    <property type="entry name" value="Cyt_c-like_dom_sf"/>
</dbReference>
<dbReference type="PROSITE" id="PS51007">
    <property type="entry name" value="CYTC"/>
    <property type="match status" value="1"/>
</dbReference>
<dbReference type="InterPro" id="IPR018391">
    <property type="entry name" value="PQQ_b-propeller_rpt"/>
</dbReference>
<dbReference type="InterPro" id="IPR009056">
    <property type="entry name" value="Cyt_c-like_dom"/>
</dbReference>
<keyword evidence="3 8" id="KW-0349">Heme</keyword>
<evidence type="ECO:0000256" key="7">
    <source>
        <dbReference type="ARBA" id="ARBA00023004"/>
    </source>
</evidence>
<evidence type="ECO:0000313" key="10">
    <source>
        <dbReference type="EMBL" id="UYQ94032.1"/>
    </source>
</evidence>
<proteinExistence type="inferred from homology"/>
<evidence type="ECO:0000256" key="4">
    <source>
        <dbReference type="ARBA" id="ARBA00022723"/>
    </source>
</evidence>
<protein>
    <submittedName>
        <fullName evidence="10">PQQ-binding-like beta-propeller repeat protein</fullName>
    </submittedName>
</protein>
<dbReference type="RefSeq" id="WP_264281995.1">
    <property type="nucleotide sequence ID" value="NZ_CP107006.1"/>
</dbReference>
<evidence type="ECO:0000256" key="2">
    <source>
        <dbReference type="ARBA" id="ARBA00008156"/>
    </source>
</evidence>
<dbReference type="Gene3D" id="2.140.10.10">
    <property type="entry name" value="Quinoprotein alcohol dehydrogenase-like superfamily"/>
    <property type="match status" value="2"/>
</dbReference>
<dbReference type="PANTHER" id="PTHR32303">
    <property type="entry name" value="QUINOPROTEIN ALCOHOL DEHYDROGENASE (CYTOCHROME C)"/>
    <property type="match status" value="1"/>
</dbReference>
<dbReference type="InterPro" id="IPR002372">
    <property type="entry name" value="PQQ_rpt_dom"/>
</dbReference>
<evidence type="ECO:0000259" key="9">
    <source>
        <dbReference type="PROSITE" id="PS51007"/>
    </source>
</evidence>
<dbReference type="PROSITE" id="PS51257">
    <property type="entry name" value="PROKAR_LIPOPROTEIN"/>
    <property type="match status" value="1"/>
</dbReference>
<dbReference type="Gene3D" id="1.10.760.10">
    <property type="entry name" value="Cytochrome c-like domain"/>
    <property type="match status" value="1"/>
</dbReference>
<dbReference type="EMBL" id="CP107006">
    <property type="protein sequence ID" value="UYQ94032.1"/>
    <property type="molecule type" value="Genomic_DNA"/>
</dbReference>
<dbReference type="Proteomes" id="UP001162741">
    <property type="component" value="Chromosome"/>
</dbReference>
<evidence type="ECO:0000313" key="11">
    <source>
        <dbReference type="Proteomes" id="UP001162741"/>
    </source>
</evidence>
<dbReference type="Pfam" id="PF13442">
    <property type="entry name" value="Cytochrome_CBB3"/>
    <property type="match status" value="1"/>
</dbReference>
<dbReference type="Pfam" id="PF01011">
    <property type="entry name" value="PQQ"/>
    <property type="match status" value="2"/>
</dbReference>
<reference evidence="10" key="1">
    <citation type="submission" date="2022-10" db="EMBL/GenBank/DDBJ databases">
        <title>Chitinophaga sp. nov., isolated from soil.</title>
        <authorList>
            <person name="Jeon C.O."/>
        </authorList>
    </citation>
    <scope>NUCLEOTIDE SEQUENCE</scope>
    <source>
        <strain evidence="10">R8</strain>
    </source>
</reference>
<dbReference type="PANTHER" id="PTHR32303:SF4">
    <property type="entry name" value="QUINOPROTEIN GLUCOSE DEHYDROGENASE"/>
    <property type="match status" value="1"/>
</dbReference>
<keyword evidence="11" id="KW-1185">Reference proteome</keyword>
<accession>A0ABY6J310</accession>
<evidence type="ECO:0000256" key="3">
    <source>
        <dbReference type="ARBA" id="ARBA00022617"/>
    </source>
</evidence>
<keyword evidence="7 8" id="KW-0408">Iron</keyword>
<dbReference type="SMART" id="SM00564">
    <property type="entry name" value="PQQ"/>
    <property type="match status" value="4"/>
</dbReference>
<comment type="similarity">
    <text evidence="2">Belongs to the bacterial PQQ dehydrogenase family.</text>
</comment>
<sequence>MFNYPGRLILCSAVLLASCHQTPEKNYDTWTVYNGSKEGLKYSSLNQVDTSNVQLLKPVWEYHAGDADTISSSQIQCNPIVVNGVLYAVSPQLKLLALDAATGKEKWVFNPYKDADASSVHALRGVSYWEEGEDKRVFFTAGPHLFAINANTGAPINAFADSGRLPLHSDLGEAARDLFVVTTSPGMIYKDMIIIGSRVSEEADAAPGHIRSYDVRSGKLRWIFHTIPQPGEEGFSDWKDPEAYKFIGGANAWSGFSLDEERGILFAPTGSASFDFYGGKRKGANLYADCLLALDANTGKRLWHFQDIHHNIWDRDLPAPPALVTVKHDGKKIDAVAQVTKAGFVFLLDRETGKPLFPVEERPVPDTGLLPGEEAWPTQPFPVKPAPFTRHHMTEKDFNYLLPDSSLAEVRNRWSTLRKGHIFMPPSREGTLVFPGFDGGAEWGGPAVDPTTGILYINANEMPWVLTMVDAKEKPSGKKETNLAAGKRLYHQNCMTCHGPERQGGGNYPSLINIKDKYTVPQFVDLVNNGRRMMPGFKHLPAEEKEAIASYLLEVKSQQGLVYNGPQQPADTSRDLPYSSTGYNKFLTKDKLPAISPPWGTLNAINLNTGEFVWRDTLGVDPHFADRGIKTGTENYGAPVVTAGGLLFIAATRDAKIRAFHKATGKLLWEAQLPAAGYATPAVYSVNGKQYLVIACGGGKLGTKSGDSYIAFALP</sequence>
<keyword evidence="5" id="KW-0732">Signal</keyword>
<dbReference type="InterPro" id="IPR011047">
    <property type="entry name" value="Quinoprotein_ADH-like_sf"/>
</dbReference>
<dbReference type="CDD" id="cd10280">
    <property type="entry name" value="PQQ_mGDH"/>
    <property type="match status" value="1"/>
</dbReference>
<evidence type="ECO:0000256" key="5">
    <source>
        <dbReference type="ARBA" id="ARBA00022729"/>
    </source>
</evidence>
<feature type="domain" description="Cytochrome c" evidence="9">
    <location>
        <begin position="481"/>
        <end position="556"/>
    </location>
</feature>
<dbReference type="SUPFAM" id="SSF46626">
    <property type="entry name" value="Cytochrome c"/>
    <property type="match status" value="1"/>
</dbReference>
<gene>
    <name evidence="10" type="ORF">MKQ68_02870</name>
</gene>
<evidence type="ECO:0000256" key="1">
    <source>
        <dbReference type="ARBA" id="ARBA00001931"/>
    </source>
</evidence>
<organism evidence="10 11">
    <name type="scientific">Chitinophaga horti</name>
    <dbReference type="NCBI Taxonomy" id="2920382"/>
    <lineage>
        <taxon>Bacteria</taxon>
        <taxon>Pseudomonadati</taxon>
        <taxon>Bacteroidota</taxon>
        <taxon>Chitinophagia</taxon>
        <taxon>Chitinophagales</taxon>
        <taxon>Chitinophagaceae</taxon>
        <taxon>Chitinophaga</taxon>
    </lineage>
</organism>
<dbReference type="InterPro" id="IPR017511">
    <property type="entry name" value="PQQ_mDH"/>
</dbReference>
<keyword evidence="6" id="KW-0560">Oxidoreductase</keyword>
<evidence type="ECO:0000256" key="8">
    <source>
        <dbReference type="PROSITE-ProRule" id="PRU00433"/>
    </source>
</evidence>
<evidence type="ECO:0000256" key="6">
    <source>
        <dbReference type="ARBA" id="ARBA00023002"/>
    </source>
</evidence>
<comment type="cofactor">
    <cofactor evidence="1">
        <name>pyrroloquinoline quinone</name>
        <dbReference type="ChEBI" id="CHEBI:58442"/>
    </cofactor>
</comment>
<keyword evidence="4 8" id="KW-0479">Metal-binding</keyword>
<dbReference type="SUPFAM" id="SSF50998">
    <property type="entry name" value="Quinoprotein alcohol dehydrogenase-like"/>
    <property type="match status" value="1"/>
</dbReference>
<name>A0ABY6J310_9BACT</name>